<dbReference type="EMBL" id="BJOV01000004">
    <property type="protein sequence ID" value="GEE01805.1"/>
    <property type="molecule type" value="Genomic_DNA"/>
</dbReference>
<dbReference type="Proteomes" id="UP000444960">
    <property type="component" value="Unassembled WGS sequence"/>
</dbReference>
<gene>
    <name evidence="1" type="ORF">nbrc107696_20950</name>
    <name evidence="2" type="ORF">nbrc107696_22510</name>
</gene>
<sequence>MRVRCADPGLATALAAVVPDEGAGLVFVADGPLATWDDTEAELAEVFRLTQPEVVENGPILYVVTTSALLGRAAPLDSAVADGLLAGARALAFERARFDGYASVIAVGDGVDDARVAEAAKNLLTTRASNGQPFMLGSEHLGAALP</sequence>
<comment type="caution">
    <text evidence="2">The sequence shown here is derived from an EMBL/GenBank/DDBJ whole genome shotgun (WGS) entry which is preliminary data.</text>
</comment>
<protein>
    <submittedName>
        <fullName evidence="2">Uncharacterized protein</fullName>
    </submittedName>
</protein>
<keyword evidence="3" id="KW-1185">Reference proteome</keyword>
<proteinExistence type="predicted"/>
<organism evidence="2 3">
    <name type="scientific">Gordonia spumicola</name>
    <dbReference type="NCBI Taxonomy" id="589161"/>
    <lineage>
        <taxon>Bacteria</taxon>
        <taxon>Bacillati</taxon>
        <taxon>Actinomycetota</taxon>
        <taxon>Actinomycetes</taxon>
        <taxon>Mycobacteriales</taxon>
        <taxon>Gordoniaceae</taxon>
        <taxon>Gordonia</taxon>
    </lineage>
</organism>
<dbReference type="AlphaFoldDB" id="A0A7I9V925"/>
<evidence type="ECO:0000313" key="1">
    <source>
        <dbReference type="EMBL" id="GEE01649.1"/>
    </source>
</evidence>
<evidence type="ECO:0000313" key="2">
    <source>
        <dbReference type="EMBL" id="GEE01805.1"/>
    </source>
</evidence>
<dbReference type="RefSeq" id="WP_161895415.1">
    <property type="nucleotide sequence ID" value="NZ_BJOV01000003.1"/>
</dbReference>
<dbReference type="EMBL" id="BJOV01000003">
    <property type="protein sequence ID" value="GEE01649.1"/>
    <property type="molecule type" value="Genomic_DNA"/>
</dbReference>
<name>A0A7I9V925_9ACTN</name>
<reference evidence="2" key="2">
    <citation type="journal article" date="2020" name="Int. J. Syst. Evol. Microbiol.">
        <title>Gordonia crocea sp. nov. and Gordonia spumicola sp. nov. isolated from sludge of a wastewater treatment plant.</title>
        <authorList>
            <person name="Tamura T."/>
            <person name="Saito S."/>
            <person name="Hamada M."/>
            <person name="Kang Y."/>
            <person name="Hoshino Y."/>
            <person name="Gonoi T."/>
            <person name="Mikami Y."/>
            <person name="Yaguchi T."/>
        </authorList>
    </citation>
    <scope>NUCLEOTIDE SEQUENCE</scope>
    <source>
        <strain evidence="2">NBRC 107696</strain>
    </source>
</reference>
<evidence type="ECO:0000313" key="3">
    <source>
        <dbReference type="Proteomes" id="UP000444960"/>
    </source>
</evidence>
<accession>A0A7I9V925</accession>
<reference evidence="3" key="1">
    <citation type="submission" date="2019-06" db="EMBL/GenBank/DDBJ databases">
        <title>Gordonia isolated from sludge of a wastewater treatment plant.</title>
        <authorList>
            <person name="Tamura T."/>
            <person name="Aoyama K."/>
            <person name="Kang Y."/>
            <person name="Saito S."/>
            <person name="Akiyama N."/>
            <person name="Yazawa K."/>
            <person name="Gonoi T."/>
            <person name="Mikami Y."/>
        </authorList>
    </citation>
    <scope>NUCLEOTIDE SEQUENCE [LARGE SCALE GENOMIC DNA]</scope>
    <source>
        <strain evidence="3">NBRC 107696</strain>
    </source>
</reference>